<name>A0A9Q9CPI4_9FIRM</name>
<dbReference type="EMBL" id="CP071250">
    <property type="protein sequence ID" value="UUF09156.1"/>
    <property type="molecule type" value="Genomic_DNA"/>
</dbReference>
<gene>
    <name evidence="2" type="ORF">J0J69_09910</name>
    <name evidence="3" type="ORF">J0J70_03970</name>
</gene>
<evidence type="ECO:0000313" key="4">
    <source>
        <dbReference type="Proteomes" id="UP001058016"/>
    </source>
</evidence>
<feature type="transmembrane region" description="Helical" evidence="1">
    <location>
        <begin position="55"/>
        <end position="74"/>
    </location>
</feature>
<evidence type="ECO:0000313" key="2">
    <source>
        <dbReference type="EMBL" id="UUF05392.1"/>
    </source>
</evidence>
<evidence type="ECO:0000256" key="1">
    <source>
        <dbReference type="SAM" id="Phobius"/>
    </source>
</evidence>
<organism evidence="3 5">
    <name type="scientific">Turicibacter bilis</name>
    <dbReference type="NCBI Taxonomy" id="2735723"/>
    <lineage>
        <taxon>Bacteria</taxon>
        <taxon>Bacillati</taxon>
        <taxon>Bacillota</taxon>
        <taxon>Erysipelotrichia</taxon>
        <taxon>Erysipelotrichales</taxon>
        <taxon>Turicibacteraceae</taxon>
        <taxon>Turicibacter</taxon>
    </lineage>
</organism>
<dbReference type="InterPro" id="IPR025962">
    <property type="entry name" value="SdpI/YhfL"/>
</dbReference>
<evidence type="ECO:0000313" key="5">
    <source>
        <dbReference type="Proteomes" id="UP001058072"/>
    </source>
</evidence>
<dbReference type="EMBL" id="CP071249">
    <property type="protein sequence ID" value="UUF05392.1"/>
    <property type="molecule type" value="Genomic_DNA"/>
</dbReference>
<feature type="transmembrane region" description="Helical" evidence="1">
    <location>
        <begin position="80"/>
        <end position="101"/>
    </location>
</feature>
<dbReference type="RefSeq" id="WP_055243376.1">
    <property type="nucleotide sequence ID" value="NZ_CP071249.1"/>
</dbReference>
<protein>
    <submittedName>
        <fullName evidence="3">SdpI family protein</fullName>
    </submittedName>
</protein>
<keyword evidence="1" id="KW-1133">Transmembrane helix</keyword>
<sequence>MQEFSIFIAPLLFMFFGLVTYLESDLPHRRLGYRVLSVKQTVETWRVSNKFAAKLLLIVGGILLVIGVFLNSYFRTLAIWELIIINLVEIIVMALLVVGLTEWRVHMSFDKEGNRK</sequence>
<accession>A0A9Q9CPI4</accession>
<dbReference type="Proteomes" id="UP001058016">
    <property type="component" value="Chromosome"/>
</dbReference>
<feature type="transmembrane region" description="Helical" evidence="1">
    <location>
        <begin position="6"/>
        <end position="24"/>
    </location>
</feature>
<dbReference type="Pfam" id="PF13630">
    <property type="entry name" value="SdpI"/>
    <property type="match status" value="1"/>
</dbReference>
<dbReference type="AlphaFoldDB" id="A0A9Q9CPI4"/>
<proteinExistence type="predicted"/>
<dbReference type="Proteomes" id="UP001058072">
    <property type="component" value="Chromosome"/>
</dbReference>
<keyword evidence="1" id="KW-0812">Transmembrane</keyword>
<evidence type="ECO:0000313" key="3">
    <source>
        <dbReference type="EMBL" id="UUF09156.1"/>
    </source>
</evidence>
<reference evidence="3 4" key="1">
    <citation type="submission" date="2021-03" db="EMBL/GenBank/DDBJ databases">
        <title>Comparative Genomics and Metabolomics in the genus Turicibacter.</title>
        <authorList>
            <person name="Maki J."/>
            <person name="Looft T."/>
        </authorList>
    </citation>
    <scope>NUCLEOTIDE SEQUENCE</scope>
    <source>
        <strain evidence="3">ISU324</strain>
        <strain evidence="2 4">MMM721</strain>
    </source>
</reference>
<keyword evidence="1" id="KW-0472">Membrane</keyword>
<keyword evidence="4" id="KW-1185">Reference proteome</keyword>